<evidence type="ECO:0000256" key="1">
    <source>
        <dbReference type="SAM" id="Coils"/>
    </source>
</evidence>
<evidence type="ECO:0000259" key="6">
    <source>
        <dbReference type="Pfam" id="PF25954"/>
    </source>
</evidence>
<dbReference type="Proteomes" id="UP000008207">
    <property type="component" value="Chromosome"/>
</dbReference>
<evidence type="ECO:0000259" key="4">
    <source>
        <dbReference type="Pfam" id="PF25876"/>
    </source>
</evidence>
<evidence type="ECO:0000256" key="3">
    <source>
        <dbReference type="SAM" id="Phobius"/>
    </source>
</evidence>
<keyword evidence="3" id="KW-0812">Transmembrane</keyword>
<feature type="domain" description="Multidrug resistance protein MdtA-like alpha-helical hairpin" evidence="4">
    <location>
        <begin position="175"/>
        <end position="239"/>
    </location>
</feature>
<keyword evidence="3" id="KW-1133">Transmembrane helix</keyword>
<dbReference type="Gene3D" id="2.40.30.170">
    <property type="match status" value="1"/>
</dbReference>
<dbReference type="InterPro" id="IPR058624">
    <property type="entry name" value="MdtA-like_HH"/>
</dbReference>
<accession>B8IAW3</accession>
<dbReference type="OrthoDB" id="9811754at2"/>
<dbReference type="PANTHER" id="PTHR30386">
    <property type="entry name" value="MEMBRANE FUSION SUBUNIT OF EMRAB-TOLC MULTIDRUG EFFLUX PUMP"/>
    <property type="match status" value="1"/>
</dbReference>
<dbReference type="PANTHER" id="PTHR30386:SF24">
    <property type="entry name" value="MULTIDRUG RESISTANCE EFFLUX PUMP"/>
    <property type="match status" value="1"/>
</dbReference>
<dbReference type="Gene3D" id="2.40.50.100">
    <property type="match status" value="1"/>
</dbReference>
<feature type="domain" description="Multidrug resistance protein MdtA-like barrel-sandwich hybrid" evidence="5">
    <location>
        <begin position="105"/>
        <end position="301"/>
    </location>
</feature>
<dbReference type="Pfam" id="PF25954">
    <property type="entry name" value="Beta-barrel_RND_2"/>
    <property type="match status" value="1"/>
</dbReference>
<evidence type="ECO:0000313" key="7">
    <source>
        <dbReference type="EMBL" id="ACL55356.1"/>
    </source>
</evidence>
<dbReference type="GO" id="GO:0055085">
    <property type="term" value="P:transmembrane transport"/>
    <property type="evidence" value="ECO:0007669"/>
    <property type="project" value="InterPro"/>
</dbReference>
<dbReference type="STRING" id="460265.Mnod_0312"/>
<dbReference type="KEGG" id="mno:Mnod_0312"/>
<keyword evidence="8" id="KW-1185">Reference proteome</keyword>
<dbReference type="Gene3D" id="1.10.287.470">
    <property type="entry name" value="Helix hairpin bin"/>
    <property type="match status" value="2"/>
</dbReference>
<proteinExistence type="predicted"/>
<feature type="domain" description="CusB-like beta-barrel" evidence="6">
    <location>
        <begin position="306"/>
        <end position="348"/>
    </location>
</feature>
<feature type="transmembrane region" description="Helical" evidence="3">
    <location>
        <begin position="67"/>
        <end position="88"/>
    </location>
</feature>
<feature type="compositionally biased region" description="Basic and acidic residues" evidence="2">
    <location>
        <begin position="23"/>
        <end position="57"/>
    </location>
</feature>
<dbReference type="Pfam" id="PF25876">
    <property type="entry name" value="HH_MFP_RND"/>
    <property type="match status" value="1"/>
</dbReference>
<name>B8IAW3_METNO</name>
<dbReference type="InterPro" id="IPR050739">
    <property type="entry name" value="MFP"/>
</dbReference>
<reference evidence="7 8" key="1">
    <citation type="submission" date="2009-01" db="EMBL/GenBank/DDBJ databases">
        <title>Complete sequence of chromosome of Methylobacterium nodulans ORS 2060.</title>
        <authorList>
            <consortium name="US DOE Joint Genome Institute"/>
            <person name="Lucas S."/>
            <person name="Copeland A."/>
            <person name="Lapidus A."/>
            <person name="Glavina del Rio T."/>
            <person name="Dalin E."/>
            <person name="Tice H."/>
            <person name="Bruce D."/>
            <person name="Goodwin L."/>
            <person name="Pitluck S."/>
            <person name="Sims D."/>
            <person name="Brettin T."/>
            <person name="Detter J.C."/>
            <person name="Han C."/>
            <person name="Larimer F."/>
            <person name="Land M."/>
            <person name="Hauser L."/>
            <person name="Kyrpides N."/>
            <person name="Ivanova N."/>
            <person name="Marx C.J."/>
            <person name="Richardson P."/>
        </authorList>
    </citation>
    <scope>NUCLEOTIDE SEQUENCE [LARGE SCALE GENOMIC DNA]</scope>
    <source>
        <strain evidence="8">LMG 21967 / CNCM I-2342 / ORS 2060</strain>
    </source>
</reference>
<dbReference type="InterPro" id="IPR058792">
    <property type="entry name" value="Beta-barrel_RND_2"/>
</dbReference>
<gene>
    <name evidence="7" type="ordered locus">Mnod_0312</name>
</gene>
<keyword evidence="3" id="KW-0472">Membrane</keyword>
<dbReference type="SUPFAM" id="SSF111369">
    <property type="entry name" value="HlyD-like secretion proteins"/>
    <property type="match status" value="2"/>
</dbReference>
<dbReference type="RefSeq" id="WP_015927067.1">
    <property type="nucleotide sequence ID" value="NC_011894.1"/>
</dbReference>
<dbReference type="InterPro" id="IPR058625">
    <property type="entry name" value="MdtA-like_BSH"/>
</dbReference>
<organism evidence="7 8">
    <name type="scientific">Methylobacterium nodulans (strain LMG 21967 / CNCM I-2342 / ORS 2060)</name>
    <dbReference type="NCBI Taxonomy" id="460265"/>
    <lineage>
        <taxon>Bacteria</taxon>
        <taxon>Pseudomonadati</taxon>
        <taxon>Pseudomonadota</taxon>
        <taxon>Alphaproteobacteria</taxon>
        <taxon>Hyphomicrobiales</taxon>
        <taxon>Methylobacteriaceae</taxon>
        <taxon>Methylobacterium</taxon>
    </lineage>
</organism>
<dbReference type="Pfam" id="PF25917">
    <property type="entry name" value="BSH_RND"/>
    <property type="match status" value="1"/>
</dbReference>
<feature type="coiled-coil region" evidence="1">
    <location>
        <begin position="139"/>
        <end position="267"/>
    </location>
</feature>
<sequence length="400" mass="42919">MLDDQSGAEHRDGRSPDAPAARNRADLPRSHDATPSPDREPERTGSSRDGRGGRGEKTPSPIRRHPVWFALGAILLVATGAAGFWYWLVFVHPYESTDDAFVAARQFSVAPKVSGYVVAVPVTDNQHVEAGSVLFQIDRRDYAAALREAQAQVASAEAAIRNIDAQIEAQRGSIAEAEAQVEQADAALAFARQEAARYQDLAQRGAGSIQQSQQSTSNLQQQQANLSRARAAVTVAQKQVGSLQAQRAGAEASLAQARAQEEQARLNLGYTTVTAAQAGRVVRLTGAVGQYAQAGQALGMFVPDDIWITANFKETQITDMRPGQDVDVEIDAYPDRTIKGRVESVQPGSGTAFSLLPAENATGNFVKVVQRVPVKIVVDHWPEDVAIGPGLSVVPTVRVR</sequence>
<keyword evidence="1" id="KW-0175">Coiled coil</keyword>
<feature type="region of interest" description="Disordered" evidence="2">
    <location>
        <begin position="1"/>
        <end position="62"/>
    </location>
</feature>
<dbReference type="EMBL" id="CP001349">
    <property type="protein sequence ID" value="ACL55356.1"/>
    <property type="molecule type" value="Genomic_DNA"/>
</dbReference>
<evidence type="ECO:0000313" key="8">
    <source>
        <dbReference type="Proteomes" id="UP000008207"/>
    </source>
</evidence>
<evidence type="ECO:0000259" key="5">
    <source>
        <dbReference type="Pfam" id="PF25917"/>
    </source>
</evidence>
<dbReference type="AlphaFoldDB" id="B8IAW3"/>
<evidence type="ECO:0000256" key="2">
    <source>
        <dbReference type="SAM" id="MobiDB-lite"/>
    </source>
</evidence>
<dbReference type="eggNOG" id="COG1566">
    <property type="taxonomic scope" value="Bacteria"/>
</dbReference>
<protein>
    <submittedName>
        <fullName evidence="7">Secretion protein HlyD family protein</fullName>
    </submittedName>
</protein>
<dbReference type="HOGENOM" id="CLU_018816_15_1_5"/>